<organism evidence="1 2">
    <name type="scientific">Trichothecium roseum</name>
    <dbReference type="NCBI Taxonomy" id="47278"/>
    <lineage>
        <taxon>Eukaryota</taxon>
        <taxon>Fungi</taxon>
        <taxon>Dikarya</taxon>
        <taxon>Ascomycota</taxon>
        <taxon>Pezizomycotina</taxon>
        <taxon>Sordariomycetes</taxon>
        <taxon>Hypocreomycetidae</taxon>
        <taxon>Hypocreales</taxon>
        <taxon>Hypocreales incertae sedis</taxon>
        <taxon>Trichothecium</taxon>
    </lineage>
</organism>
<sequence length="532" mass="57385">MMMDQDSVRPGSEGRSARPAGPFDLASSHNNHRQRQRQPFATSLPPYVQQFSNTTSFILNRIKGGSGGLDSALSNLSGSSTTHHSKDAYEDARFKVVQSLSRGLAPDALPLASSGLERIFASSMGGTESAFASNTGVKRKREEDEGEGGGEEEEVIDFSKNTIPLPVARPKPDPDFLLKIEKRKQQQGGAHIEYQCCECQANFTKTSNALLTCTGCWRSWHQACMSPPNKDANPSRYIVCLPCEAEERAAEAEQRAQRAEESRLRRKIDKVREKRLAALPDGITPAKAELVGFTARGAPDADKMEHFSKMKKMDALNMLSFCDQLKPGLLLDIMVSVSNRHPDLPIFDSPDWEVYASSAVPPPRPPPQSRGPKPRQHLQVPHKPRHGHTVASSAAAVAAAATTTTTTTTNKPKMKIKPIRIAPAKRPSKLSNAVEPEPESKPVPSAGAAPAAGGITVGGGGGAGAGTGTDGPPTAYEEDDALPPTWPKPGQGLYAQLVPEPEDRGFLRDEDDEEAFSQFMVDRNGMQIVDGV</sequence>
<proteinExistence type="predicted"/>
<keyword evidence="2" id="KW-1185">Reference proteome</keyword>
<dbReference type="Proteomes" id="UP001163324">
    <property type="component" value="Chromosome 1"/>
</dbReference>
<evidence type="ECO:0000313" key="2">
    <source>
        <dbReference type="Proteomes" id="UP001163324"/>
    </source>
</evidence>
<accession>A0ACC0VFI0</accession>
<protein>
    <submittedName>
        <fullName evidence="1">Uncharacterized protein</fullName>
    </submittedName>
</protein>
<gene>
    <name evidence="1" type="ORF">N3K66_001402</name>
</gene>
<reference evidence="1" key="1">
    <citation type="submission" date="2022-10" db="EMBL/GenBank/DDBJ databases">
        <title>Complete Genome of Trichothecium roseum strain YXFP-22015, a Plant Pathogen Isolated from Citrus.</title>
        <authorList>
            <person name="Wang Y."/>
            <person name="Zhu L."/>
        </authorList>
    </citation>
    <scope>NUCLEOTIDE SEQUENCE</scope>
    <source>
        <strain evidence="1">YXFP-22015</strain>
    </source>
</reference>
<comment type="caution">
    <text evidence="1">The sequence shown here is derived from an EMBL/GenBank/DDBJ whole genome shotgun (WGS) entry which is preliminary data.</text>
</comment>
<dbReference type="EMBL" id="CM047940">
    <property type="protein sequence ID" value="KAI9904873.1"/>
    <property type="molecule type" value="Genomic_DNA"/>
</dbReference>
<evidence type="ECO:0000313" key="1">
    <source>
        <dbReference type="EMBL" id="KAI9904873.1"/>
    </source>
</evidence>
<name>A0ACC0VFI0_9HYPO</name>